<evidence type="ECO:0000313" key="7">
    <source>
        <dbReference type="EMBL" id="KAK4366581.1"/>
    </source>
</evidence>
<dbReference type="Pfam" id="PF00270">
    <property type="entry name" value="DEAD"/>
    <property type="match status" value="1"/>
</dbReference>
<keyword evidence="3" id="KW-0067">ATP-binding</keyword>
<dbReference type="SUPFAM" id="SSF52540">
    <property type="entry name" value="P-loop containing nucleoside triphosphate hydrolases"/>
    <property type="match status" value="1"/>
</dbReference>
<keyword evidence="2" id="KW-0547">Nucleotide-binding</keyword>
<evidence type="ECO:0000256" key="4">
    <source>
        <dbReference type="ARBA" id="ARBA00022884"/>
    </source>
</evidence>
<dbReference type="GO" id="GO:0005524">
    <property type="term" value="F:ATP binding"/>
    <property type="evidence" value="ECO:0007669"/>
    <property type="project" value="UniProtKB-KW"/>
</dbReference>
<protein>
    <recommendedName>
        <fullName evidence="1">RNA helicase</fullName>
        <ecNumber evidence="1">3.6.4.13</ecNumber>
    </recommendedName>
</protein>
<feature type="region of interest" description="Disordered" evidence="5">
    <location>
        <begin position="207"/>
        <end position="290"/>
    </location>
</feature>
<organism evidence="7 8">
    <name type="scientific">Anisodus tanguticus</name>
    <dbReference type="NCBI Taxonomy" id="243964"/>
    <lineage>
        <taxon>Eukaryota</taxon>
        <taxon>Viridiplantae</taxon>
        <taxon>Streptophyta</taxon>
        <taxon>Embryophyta</taxon>
        <taxon>Tracheophyta</taxon>
        <taxon>Spermatophyta</taxon>
        <taxon>Magnoliopsida</taxon>
        <taxon>eudicotyledons</taxon>
        <taxon>Gunneridae</taxon>
        <taxon>Pentapetalae</taxon>
        <taxon>asterids</taxon>
        <taxon>lamiids</taxon>
        <taxon>Solanales</taxon>
        <taxon>Solanaceae</taxon>
        <taxon>Solanoideae</taxon>
        <taxon>Hyoscyameae</taxon>
        <taxon>Anisodus</taxon>
    </lineage>
</organism>
<dbReference type="SMART" id="SM00490">
    <property type="entry name" value="HELICc"/>
    <property type="match status" value="1"/>
</dbReference>
<dbReference type="GO" id="GO:0003723">
    <property type="term" value="F:RNA binding"/>
    <property type="evidence" value="ECO:0007669"/>
    <property type="project" value="UniProtKB-KW"/>
</dbReference>
<comment type="caution">
    <text evidence="7">The sequence shown here is derived from an EMBL/GenBank/DDBJ whole genome shotgun (WGS) entry which is preliminary data.</text>
</comment>
<evidence type="ECO:0000256" key="3">
    <source>
        <dbReference type="ARBA" id="ARBA00022840"/>
    </source>
</evidence>
<evidence type="ECO:0000256" key="2">
    <source>
        <dbReference type="ARBA" id="ARBA00022741"/>
    </source>
</evidence>
<dbReference type="EC" id="3.6.4.13" evidence="1"/>
<name>A0AAE1VJX9_9SOLA</name>
<feature type="compositionally biased region" description="Gly residues" evidence="5">
    <location>
        <begin position="222"/>
        <end position="245"/>
    </location>
</feature>
<evidence type="ECO:0000256" key="5">
    <source>
        <dbReference type="SAM" id="MobiDB-lite"/>
    </source>
</evidence>
<gene>
    <name evidence="7" type="ORF">RND71_014461</name>
</gene>
<dbReference type="Gene3D" id="3.40.50.300">
    <property type="entry name" value="P-loop containing nucleotide triphosphate hydrolases"/>
    <property type="match status" value="1"/>
</dbReference>
<keyword evidence="4" id="KW-0694">RNA-binding</keyword>
<evidence type="ECO:0000256" key="1">
    <source>
        <dbReference type="ARBA" id="ARBA00012552"/>
    </source>
</evidence>
<dbReference type="Pfam" id="PF00271">
    <property type="entry name" value="Helicase_C"/>
    <property type="match status" value="1"/>
</dbReference>
<evidence type="ECO:0000259" key="6">
    <source>
        <dbReference type="PROSITE" id="PS51194"/>
    </source>
</evidence>
<evidence type="ECO:0000313" key="8">
    <source>
        <dbReference type="Proteomes" id="UP001291623"/>
    </source>
</evidence>
<dbReference type="InterPro" id="IPR027417">
    <property type="entry name" value="P-loop_NTPase"/>
</dbReference>
<reference evidence="7" key="1">
    <citation type="submission" date="2023-12" db="EMBL/GenBank/DDBJ databases">
        <title>Genome assembly of Anisodus tanguticus.</title>
        <authorList>
            <person name="Wang Y.-J."/>
        </authorList>
    </citation>
    <scope>NUCLEOTIDE SEQUENCE</scope>
    <source>
        <strain evidence="7">KB-2021</strain>
        <tissue evidence="7">Leaf</tissue>
    </source>
</reference>
<dbReference type="AlphaFoldDB" id="A0AAE1VJX9"/>
<dbReference type="PANTHER" id="PTHR47958">
    <property type="entry name" value="ATP-DEPENDENT RNA HELICASE DBP3"/>
    <property type="match status" value="1"/>
</dbReference>
<accession>A0AAE1VJX9</accession>
<dbReference type="InterPro" id="IPR011545">
    <property type="entry name" value="DEAD/DEAH_box_helicase_dom"/>
</dbReference>
<dbReference type="CDD" id="cd18787">
    <property type="entry name" value="SF2_C_DEAD"/>
    <property type="match status" value="1"/>
</dbReference>
<keyword evidence="8" id="KW-1185">Reference proteome</keyword>
<dbReference type="Proteomes" id="UP001291623">
    <property type="component" value="Unassembled WGS sequence"/>
</dbReference>
<dbReference type="EMBL" id="JAVYJV010000007">
    <property type="protein sequence ID" value="KAK4366581.1"/>
    <property type="molecule type" value="Genomic_DNA"/>
</dbReference>
<feature type="domain" description="Helicase C-terminal" evidence="6">
    <location>
        <begin position="51"/>
        <end position="207"/>
    </location>
</feature>
<proteinExistence type="predicted"/>
<dbReference type="PROSITE" id="PS51194">
    <property type="entry name" value="HELICASE_CTER"/>
    <property type="match status" value="1"/>
</dbReference>
<dbReference type="InterPro" id="IPR001650">
    <property type="entry name" value="Helicase_C-like"/>
</dbReference>
<feature type="compositionally biased region" description="Basic and acidic residues" evidence="5">
    <location>
        <begin position="254"/>
        <end position="267"/>
    </location>
</feature>
<dbReference type="GO" id="GO:0003724">
    <property type="term" value="F:RNA helicase activity"/>
    <property type="evidence" value="ECO:0007669"/>
    <property type="project" value="UniProtKB-EC"/>
</dbReference>
<sequence length="290" mass="31821">MRRVSLGQVSYLVLDEADHMLDMGFEPQIRKIVKELPVNIGNVDELVANKSITQLGYHSAILYVSNTYREDKAELVRLQLIQVVFTCSTLSLDADGETTATVIHGDKSEGERDYVLNQFRNGRSPVLVATDVAARGLDIKNIRVVINFDFPTGIEHYVHRIGRTGRAGASGLAYTFFSDQDAKHALDLVKLLEGANQSVPTELRDMASRGGGMGKARQQWDGHGGGRGGHFNGSSYGGRNGGRGGWINPSSERGGGDYDRGSRDRYGTLDADASWKRSLSRSPNRGFRME</sequence>